<dbReference type="InterPro" id="IPR029063">
    <property type="entry name" value="SAM-dependent_MTases_sf"/>
</dbReference>
<evidence type="ECO:0000256" key="2">
    <source>
        <dbReference type="ARBA" id="ARBA00022679"/>
    </source>
</evidence>
<dbReference type="Proteomes" id="UP000185678">
    <property type="component" value="Unassembled WGS sequence"/>
</dbReference>
<keyword evidence="4" id="KW-1185">Reference proteome</keyword>
<dbReference type="GO" id="GO:0016279">
    <property type="term" value="F:protein-lysine N-methyltransferase activity"/>
    <property type="evidence" value="ECO:0007669"/>
    <property type="project" value="TreeGrafter"/>
</dbReference>
<accession>A0A1N7PK02</accession>
<dbReference type="PANTHER" id="PTHR43648">
    <property type="entry name" value="ELECTRON TRANSFER FLAVOPROTEIN BETA SUBUNIT LYSINE METHYLTRANSFERASE"/>
    <property type="match status" value="1"/>
</dbReference>
<dbReference type="RefSeq" id="WP_076401636.1">
    <property type="nucleotide sequence ID" value="NZ_FTOA01000007.1"/>
</dbReference>
<dbReference type="SUPFAM" id="SSF53335">
    <property type="entry name" value="S-adenosyl-L-methionine-dependent methyltransferases"/>
    <property type="match status" value="1"/>
</dbReference>
<keyword evidence="1" id="KW-0489">Methyltransferase</keyword>
<dbReference type="OrthoDB" id="9794615at2"/>
<evidence type="ECO:0000256" key="1">
    <source>
        <dbReference type="ARBA" id="ARBA00022603"/>
    </source>
</evidence>
<reference evidence="3 4" key="1">
    <citation type="submission" date="2017-01" db="EMBL/GenBank/DDBJ databases">
        <authorList>
            <person name="Mah S.A."/>
            <person name="Swanson W.J."/>
            <person name="Moy G.W."/>
            <person name="Vacquier V.D."/>
        </authorList>
    </citation>
    <scope>NUCLEOTIDE SEQUENCE [LARGE SCALE GENOMIC DNA]</scope>
    <source>
        <strain evidence="3 4">DSM 11589</strain>
    </source>
</reference>
<dbReference type="EMBL" id="FTOA01000007">
    <property type="protein sequence ID" value="SIT10896.1"/>
    <property type="molecule type" value="Genomic_DNA"/>
</dbReference>
<dbReference type="AlphaFoldDB" id="A0A1N7PK02"/>
<dbReference type="STRING" id="80876.SAMN05421779_10722"/>
<dbReference type="Pfam" id="PF06325">
    <property type="entry name" value="PrmA"/>
    <property type="match status" value="1"/>
</dbReference>
<keyword evidence="2" id="KW-0808">Transferase</keyword>
<dbReference type="Gene3D" id="3.40.50.150">
    <property type="entry name" value="Vaccinia Virus protein VP39"/>
    <property type="match status" value="1"/>
</dbReference>
<dbReference type="InterPro" id="IPR050078">
    <property type="entry name" value="Ribosomal_L11_MeTrfase_PrmA"/>
</dbReference>
<proteinExistence type="predicted"/>
<dbReference type="GO" id="GO:0032259">
    <property type="term" value="P:methylation"/>
    <property type="evidence" value="ECO:0007669"/>
    <property type="project" value="UniProtKB-KW"/>
</dbReference>
<organism evidence="3 4">
    <name type="scientific">Insolitispirillum peregrinum</name>
    <dbReference type="NCBI Taxonomy" id="80876"/>
    <lineage>
        <taxon>Bacteria</taxon>
        <taxon>Pseudomonadati</taxon>
        <taxon>Pseudomonadota</taxon>
        <taxon>Alphaproteobacteria</taxon>
        <taxon>Rhodospirillales</taxon>
        <taxon>Novispirillaceae</taxon>
        <taxon>Insolitispirillum</taxon>
    </lineage>
</organism>
<name>A0A1N7PK02_9PROT</name>
<evidence type="ECO:0000313" key="3">
    <source>
        <dbReference type="EMBL" id="SIT10896.1"/>
    </source>
</evidence>
<sequence>MTVAVSNAAFVREHTVLSHTALVPELALHLATEVTPLWQATQDFLEHNSLPPPFWAFAWPGGQALARYLLDQPEMVAGRCVLSFAAGSGIEAIAAAKAGASAVVANEIDAFALGAIELNAAANQVALTLAPDDLIGSHDPRWQVVIAGDVCYEKPMAERVTAWLRALAAAGVTVLSADPGRTYLPPGLTEVARYDVPTSLELEDRTLRTTAIYRW</sequence>
<gene>
    <name evidence="3" type="ORF">SAMN05421779_10722</name>
</gene>
<protein>
    <submittedName>
        <fullName evidence="3">Predicted nicotinamide N-methyase</fullName>
    </submittedName>
</protein>
<dbReference type="PANTHER" id="PTHR43648:SF1">
    <property type="entry name" value="ELECTRON TRANSFER FLAVOPROTEIN BETA SUBUNIT LYSINE METHYLTRANSFERASE"/>
    <property type="match status" value="1"/>
</dbReference>
<evidence type="ECO:0000313" key="4">
    <source>
        <dbReference type="Proteomes" id="UP000185678"/>
    </source>
</evidence>